<keyword evidence="6" id="KW-0326">Glycosidase</keyword>
<dbReference type="PROSITE" id="PS51318">
    <property type="entry name" value="TAT"/>
    <property type="match status" value="1"/>
</dbReference>
<protein>
    <recommendedName>
        <fullName evidence="3">alpha-L-fucosidase</fullName>
        <ecNumber evidence="3">3.2.1.51</ecNumber>
    </recommendedName>
</protein>
<dbReference type="Pfam" id="PF01120">
    <property type="entry name" value="Alpha_L_fucos"/>
    <property type="match status" value="1"/>
</dbReference>
<dbReference type="InterPro" id="IPR017853">
    <property type="entry name" value="GH"/>
</dbReference>
<keyword evidence="10" id="KW-1185">Reference proteome</keyword>
<proteinExistence type="inferred from homology"/>
<comment type="caution">
    <text evidence="9">The sequence shown here is derived from an EMBL/GenBank/DDBJ whole genome shotgun (WGS) entry which is preliminary data.</text>
</comment>
<dbReference type="NCBIfam" id="TIGR01409">
    <property type="entry name" value="TAT_signal_seq"/>
    <property type="match status" value="1"/>
</dbReference>
<dbReference type="InterPro" id="IPR006311">
    <property type="entry name" value="TAT_signal"/>
</dbReference>
<dbReference type="GO" id="GO:0005764">
    <property type="term" value="C:lysosome"/>
    <property type="evidence" value="ECO:0007669"/>
    <property type="project" value="TreeGrafter"/>
</dbReference>
<dbReference type="EC" id="3.2.1.51" evidence="3"/>
<evidence type="ECO:0000313" key="10">
    <source>
        <dbReference type="Proteomes" id="UP000648801"/>
    </source>
</evidence>
<dbReference type="PANTHER" id="PTHR10030:SF37">
    <property type="entry name" value="ALPHA-L-FUCOSIDASE-RELATED"/>
    <property type="match status" value="1"/>
</dbReference>
<dbReference type="Gene3D" id="3.20.20.80">
    <property type="entry name" value="Glycosidases"/>
    <property type="match status" value="1"/>
</dbReference>
<reference evidence="9" key="2">
    <citation type="submission" date="2020-09" db="EMBL/GenBank/DDBJ databases">
        <authorList>
            <person name="Sun Q."/>
            <person name="Zhou Y."/>
        </authorList>
    </citation>
    <scope>NUCLEOTIDE SEQUENCE</scope>
    <source>
        <strain evidence="9">CGMCC 1.15447</strain>
    </source>
</reference>
<dbReference type="GO" id="GO:0006004">
    <property type="term" value="P:fucose metabolic process"/>
    <property type="evidence" value="ECO:0007669"/>
    <property type="project" value="InterPro"/>
</dbReference>
<dbReference type="InterPro" id="IPR016286">
    <property type="entry name" value="FUC_metazoa-typ"/>
</dbReference>
<evidence type="ECO:0000256" key="3">
    <source>
        <dbReference type="ARBA" id="ARBA00012662"/>
    </source>
</evidence>
<evidence type="ECO:0000256" key="2">
    <source>
        <dbReference type="ARBA" id="ARBA00007951"/>
    </source>
</evidence>
<comment type="function">
    <text evidence="1">Alpha-L-fucosidase is responsible for hydrolyzing the alpha-1,6-linked fucose joined to the reducing-end N-acetylglucosamine of the carbohydrate moieties of glycoproteins.</text>
</comment>
<dbReference type="PIRSF" id="PIRSF001092">
    <property type="entry name" value="Alpha-L-fucosidase"/>
    <property type="match status" value="1"/>
</dbReference>
<name>A0A916RKP3_9BACT</name>
<evidence type="ECO:0000256" key="4">
    <source>
        <dbReference type="ARBA" id="ARBA00022729"/>
    </source>
</evidence>
<comment type="similarity">
    <text evidence="2">Belongs to the glycosyl hydrolase 29 family.</text>
</comment>
<evidence type="ECO:0000256" key="7">
    <source>
        <dbReference type="PIRSR" id="PIRSR001092-1"/>
    </source>
</evidence>
<evidence type="ECO:0000256" key="6">
    <source>
        <dbReference type="ARBA" id="ARBA00023295"/>
    </source>
</evidence>
<dbReference type="InterPro" id="IPR057739">
    <property type="entry name" value="Glyco_hydro_29_N"/>
</dbReference>
<feature type="domain" description="Glycoside hydrolase family 29 N-terminal" evidence="8">
    <location>
        <begin position="43"/>
        <end position="336"/>
    </location>
</feature>
<dbReference type="InterPro" id="IPR019546">
    <property type="entry name" value="TAT_signal_bac_arc"/>
</dbReference>
<dbReference type="InterPro" id="IPR000933">
    <property type="entry name" value="Glyco_hydro_29"/>
</dbReference>
<dbReference type="GO" id="GO:0016139">
    <property type="term" value="P:glycoside catabolic process"/>
    <property type="evidence" value="ECO:0007669"/>
    <property type="project" value="TreeGrafter"/>
</dbReference>
<dbReference type="SMART" id="SM00812">
    <property type="entry name" value="Alpha_L_fucos"/>
    <property type="match status" value="1"/>
</dbReference>
<dbReference type="SUPFAM" id="SSF51445">
    <property type="entry name" value="(Trans)glycosidases"/>
    <property type="match status" value="1"/>
</dbReference>
<dbReference type="EMBL" id="BMJB01000001">
    <property type="protein sequence ID" value="GGA60913.1"/>
    <property type="molecule type" value="Genomic_DNA"/>
</dbReference>
<sequence length="464" mass="51970">MGFDSVSRRSFMKYLGAAGVAASTKAAAQGSDETPRDSAAQAATRAQRLAWWRDAKFGMFIHWGLYSVIGHQEWVLESEGIPIPQYEILAKHFKPKPNAAREWARLAKAAGQKYMVMTTKHHEGFCMWDTKQTDYCAMKQGPGRDLVREFVEAARAEGLRVGFYYSLMDWHHPDGMRCATDEAARKRFVDYTHGLIRELMTNYGKIDILWYDVDLPLTPEQWESERMNRMVFELQPEIVVNNRNGLEGDFSTPEQKIEASGSGRAWESCMTLNQGWGFQLHDDEWKSPRAIIDNLATCAQQGGNYLVNIGPEADGTVPAASVRILETVGRWLEVNGRAIYATDGGASISFGNYDNFTRKGNTLFVHVYFWPSGTPAAEWLEFYKPATVVAFGGLNAKVVSAKVLKTGEKIAFTQDEISVRLTGLPASAPDDPVTVLELECDRPPVVDHHSIRGKWPRYRVGISG</sequence>
<evidence type="ECO:0000313" key="9">
    <source>
        <dbReference type="EMBL" id="GGA60913.1"/>
    </source>
</evidence>
<organism evidence="9 10">
    <name type="scientific">Edaphobacter acidisoli</name>
    <dbReference type="NCBI Taxonomy" id="2040573"/>
    <lineage>
        <taxon>Bacteria</taxon>
        <taxon>Pseudomonadati</taxon>
        <taxon>Acidobacteriota</taxon>
        <taxon>Terriglobia</taxon>
        <taxon>Terriglobales</taxon>
        <taxon>Acidobacteriaceae</taxon>
        <taxon>Edaphobacter</taxon>
    </lineage>
</organism>
<dbReference type="Proteomes" id="UP000648801">
    <property type="component" value="Unassembled WGS sequence"/>
</dbReference>
<keyword evidence="4" id="KW-0732">Signal</keyword>
<evidence type="ECO:0000256" key="1">
    <source>
        <dbReference type="ARBA" id="ARBA00004071"/>
    </source>
</evidence>
<dbReference type="PANTHER" id="PTHR10030">
    <property type="entry name" value="ALPHA-L-FUCOSIDASE"/>
    <property type="match status" value="1"/>
</dbReference>
<evidence type="ECO:0000259" key="8">
    <source>
        <dbReference type="Pfam" id="PF01120"/>
    </source>
</evidence>
<reference evidence="9" key="1">
    <citation type="journal article" date="2014" name="Int. J. Syst. Evol. Microbiol.">
        <title>Complete genome sequence of Corynebacterium casei LMG S-19264T (=DSM 44701T), isolated from a smear-ripened cheese.</title>
        <authorList>
            <consortium name="US DOE Joint Genome Institute (JGI-PGF)"/>
            <person name="Walter F."/>
            <person name="Albersmeier A."/>
            <person name="Kalinowski J."/>
            <person name="Ruckert C."/>
        </authorList>
    </citation>
    <scope>NUCLEOTIDE SEQUENCE</scope>
    <source>
        <strain evidence="9">CGMCC 1.15447</strain>
    </source>
</reference>
<dbReference type="RefSeq" id="WP_188758222.1">
    <property type="nucleotide sequence ID" value="NZ_BMJB01000001.1"/>
</dbReference>
<gene>
    <name evidence="9" type="ORF">GCM10011507_10570</name>
</gene>
<accession>A0A916RKP3</accession>
<dbReference type="PRINTS" id="PR00741">
    <property type="entry name" value="GLHYDRLASE29"/>
</dbReference>
<feature type="site" description="May be important for catalysis" evidence="7">
    <location>
        <position position="269"/>
    </location>
</feature>
<dbReference type="GO" id="GO:0004560">
    <property type="term" value="F:alpha-L-fucosidase activity"/>
    <property type="evidence" value="ECO:0007669"/>
    <property type="project" value="InterPro"/>
</dbReference>
<dbReference type="AlphaFoldDB" id="A0A916RKP3"/>
<evidence type="ECO:0000256" key="5">
    <source>
        <dbReference type="ARBA" id="ARBA00022801"/>
    </source>
</evidence>
<keyword evidence="5" id="KW-0378">Hydrolase</keyword>